<sequence length="740" mass="83682">MDTVVVAFISFILLLSIGFELAHHHLKETTPEAFQPILTSLYSELTLLGFIGLLMFTIFKLEILEELSKHLFGEGEEIKELGEQVHMVLFGVMALFLAQAVALAKFGEFIQRKWHVWECTPLVSKADEEERYKSLKAAAKLAKNPATFWTFALKNRMSEKYRLVLHTAARLRFVEENGLAHSDFDFARYLACRLGHALGELVEVPAQTWILLEVVLLCFWQADIHLDPNMRLFLWLLTGYATCIATYAIHAKLRLILHDYCAPFVEADVAMMHRLGAAAEKDLHGHERFPTSPRAPTKDDSDEEAPSTIAAQGNERTKRLKALKGESTRSLVDVLPTLPIRRRGPESTPLQPVTETTENYCAQFWYVQHPGPHFTFDMIRLSTLMTAIYIVIFALVYLDDLLVGSDEAFEERGGLVGGLLILLIALLPPLLVLRKVTRILEDYVVVANISDLKNRRTIEIVLRRQKTVAAFEALKVVQCLRDPKMLLRVVGHTSIPSPQSEDLSTKFKSPEQPKAKKSIALSESPPEDYQPTPETSSTPFAARKRLQKEQRGATKRRHRASVAGLTQLRQEEADIYEARQRSQWRRIFDLFDDDGEGTIDRNEMRDLMRKFSPEATIDEIEAVCDALDSDGGGDISFEEFFDFTQKLTFHMADLGASVGDTRELAKDMFELIDADSSGEITVHEMHAVVSDLLGLDLSVEDVFNVVQDIDEDGNGELDLEEFEVLLERFGIFEDLMHVST</sequence>
<feature type="region of interest" description="Disordered" evidence="2">
    <location>
        <begin position="497"/>
        <end position="560"/>
    </location>
</feature>
<proteinExistence type="predicted"/>
<evidence type="ECO:0000313" key="5">
    <source>
        <dbReference type="EMBL" id="CAH0377520.1"/>
    </source>
</evidence>
<reference evidence="5" key="1">
    <citation type="submission" date="2021-11" db="EMBL/GenBank/DDBJ databases">
        <authorList>
            <consortium name="Genoscope - CEA"/>
            <person name="William W."/>
        </authorList>
    </citation>
    <scope>NUCLEOTIDE SEQUENCE</scope>
</reference>
<keyword evidence="6" id="KW-1185">Reference proteome</keyword>
<dbReference type="EMBL" id="CAKKNE010000005">
    <property type="protein sequence ID" value="CAH0377520.1"/>
    <property type="molecule type" value="Genomic_DNA"/>
</dbReference>
<accession>A0A8J2SY10</accession>
<feature type="domain" description="EF-hand" evidence="4">
    <location>
        <begin position="660"/>
        <end position="695"/>
    </location>
</feature>
<dbReference type="InterPro" id="IPR043520">
    <property type="entry name" value="SPT21"/>
</dbReference>
<dbReference type="Pfam" id="PF13499">
    <property type="entry name" value="EF-hand_7"/>
    <property type="match status" value="2"/>
</dbReference>
<feature type="region of interest" description="Disordered" evidence="2">
    <location>
        <begin position="285"/>
        <end position="312"/>
    </location>
</feature>
<dbReference type="InterPro" id="IPR018247">
    <property type="entry name" value="EF_Hand_1_Ca_BS"/>
</dbReference>
<gene>
    <name evidence="5" type="ORF">PECAL_5P20550</name>
</gene>
<dbReference type="SMART" id="SM00054">
    <property type="entry name" value="EFh"/>
    <property type="match status" value="4"/>
</dbReference>
<keyword evidence="3" id="KW-0472">Membrane</keyword>
<evidence type="ECO:0000256" key="2">
    <source>
        <dbReference type="SAM" id="MobiDB-lite"/>
    </source>
</evidence>
<dbReference type="Gene3D" id="1.10.238.10">
    <property type="entry name" value="EF-hand"/>
    <property type="match status" value="2"/>
</dbReference>
<evidence type="ECO:0000259" key="4">
    <source>
        <dbReference type="PROSITE" id="PS50222"/>
    </source>
</evidence>
<name>A0A8J2SY10_9STRA</name>
<evidence type="ECO:0000313" key="6">
    <source>
        <dbReference type="Proteomes" id="UP000789595"/>
    </source>
</evidence>
<protein>
    <recommendedName>
        <fullName evidence="4">EF-hand domain-containing protein</fullName>
    </recommendedName>
</protein>
<dbReference type="SUPFAM" id="SSF47473">
    <property type="entry name" value="EF-hand"/>
    <property type="match status" value="1"/>
</dbReference>
<dbReference type="PANTHER" id="PTHR47500:SF3">
    <property type="entry name" value="EF-HAND DOMAIN-CONTAINING PROTEIN"/>
    <property type="match status" value="1"/>
</dbReference>
<feature type="domain" description="EF-hand" evidence="4">
    <location>
        <begin position="697"/>
        <end position="732"/>
    </location>
</feature>
<feature type="transmembrane region" description="Helical" evidence="3">
    <location>
        <begin position="232"/>
        <end position="249"/>
    </location>
</feature>
<keyword evidence="3" id="KW-0812">Transmembrane</keyword>
<dbReference type="InterPro" id="IPR011992">
    <property type="entry name" value="EF-hand-dom_pair"/>
</dbReference>
<dbReference type="InterPro" id="IPR002048">
    <property type="entry name" value="EF_hand_dom"/>
</dbReference>
<dbReference type="OrthoDB" id="6081786at2759"/>
<feature type="domain" description="EF-hand" evidence="4">
    <location>
        <begin position="579"/>
        <end position="614"/>
    </location>
</feature>
<dbReference type="FunFam" id="1.10.238.10:FF:000001">
    <property type="entry name" value="Calmodulin 1"/>
    <property type="match status" value="1"/>
</dbReference>
<organism evidence="5 6">
    <name type="scientific">Pelagomonas calceolata</name>
    <dbReference type="NCBI Taxonomy" id="35677"/>
    <lineage>
        <taxon>Eukaryota</taxon>
        <taxon>Sar</taxon>
        <taxon>Stramenopiles</taxon>
        <taxon>Ochrophyta</taxon>
        <taxon>Pelagophyceae</taxon>
        <taxon>Pelagomonadales</taxon>
        <taxon>Pelagomonadaceae</taxon>
        <taxon>Pelagomonas</taxon>
    </lineage>
</organism>
<dbReference type="Proteomes" id="UP000789595">
    <property type="component" value="Unassembled WGS sequence"/>
</dbReference>
<dbReference type="AlphaFoldDB" id="A0A8J2SY10"/>
<feature type="transmembrane region" description="Helical" evidence="3">
    <location>
        <begin position="46"/>
        <end position="64"/>
    </location>
</feature>
<feature type="transmembrane region" description="Helical" evidence="3">
    <location>
        <begin position="378"/>
        <end position="398"/>
    </location>
</feature>
<keyword evidence="3" id="KW-1133">Transmembrane helix</keyword>
<dbReference type="PROSITE" id="PS00018">
    <property type="entry name" value="EF_HAND_1"/>
    <property type="match status" value="4"/>
</dbReference>
<keyword evidence="1" id="KW-0106">Calcium</keyword>
<dbReference type="PROSITE" id="PS50222">
    <property type="entry name" value="EF_HAND_2"/>
    <property type="match status" value="4"/>
</dbReference>
<feature type="compositionally biased region" description="Basic and acidic residues" evidence="2">
    <location>
        <begin position="503"/>
        <end position="514"/>
    </location>
</feature>
<evidence type="ECO:0000256" key="1">
    <source>
        <dbReference type="ARBA" id="ARBA00022837"/>
    </source>
</evidence>
<dbReference type="CDD" id="cd00051">
    <property type="entry name" value="EFh"/>
    <property type="match status" value="2"/>
</dbReference>
<evidence type="ECO:0000256" key="3">
    <source>
        <dbReference type="SAM" id="Phobius"/>
    </source>
</evidence>
<dbReference type="GO" id="GO:0005509">
    <property type="term" value="F:calcium ion binding"/>
    <property type="evidence" value="ECO:0007669"/>
    <property type="project" value="InterPro"/>
</dbReference>
<feature type="transmembrane region" description="Helical" evidence="3">
    <location>
        <begin position="85"/>
        <end position="104"/>
    </location>
</feature>
<feature type="domain" description="EF-hand" evidence="4">
    <location>
        <begin position="615"/>
        <end position="650"/>
    </location>
</feature>
<feature type="transmembrane region" description="Helical" evidence="3">
    <location>
        <begin position="413"/>
        <end position="433"/>
    </location>
</feature>
<dbReference type="PANTHER" id="PTHR47500">
    <property type="entry name" value="EF-HAND CALCIUM-BINDING DOMAIN-CONTAINING PROTEIN"/>
    <property type="match status" value="1"/>
</dbReference>
<comment type="caution">
    <text evidence="5">The sequence shown here is derived from an EMBL/GenBank/DDBJ whole genome shotgun (WGS) entry which is preliminary data.</text>
</comment>